<accession>A0A137P8Z0</accession>
<evidence type="ECO:0000313" key="2">
    <source>
        <dbReference type="Proteomes" id="UP000070444"/>
    </source>
</evidence>
<keyword evidence="2" id="KW-1185">Reference proteome</keyword>
<organism evidence="1 2">
    <name type="scientific">Conidiobolus coronatus (strain ATCC 28846 / CBS 209.66 / NRRL 28638)</name>
    <name type="common">Delacroixia coronata</name>
    <dbReference type="NCBI Taxonomy" id="796925"/>
    <lineage>
        <taxon>Eukaryota</taxon>
        <taxon>Fungi</taxon>
        <taxon>Fungi incertae sedis</taxon>
        <taxon>Zoopagomycota</taxon>
        <taxon>Entomophthoromycotina</taxon>
        <taxon>Entomophthoromycetes</taxon>
        <taxon>Entomophthorales</taxon>
        <taxon>Ancylistaceae</taxon>
        <taxon>Conidiobolus</taxon>
    </lineage>
</organism>
<dbReference type="EMBL" id="KQ964474">
    <property type="protein sequence ID" value="KXN71477.1"/>
    <property type="molecule type" value="Genomic_DNA"/>
</dbReference>
<protein>
    <submittedName>
        <fullName evidence="1">Uncharacterized protein</fullName>
    </submittedName>
</protein>
<reference evidence="1 2" key="1">
    <citation type="journal article" date="2015" name="Genome Biol. Evol.">
        <title>Phylogenomic analyses indicate that early fungi evolved digesting cell walls of algal ancestors of land plants.</title>
        <authorList>
            <person name="Chang Y."/>
            <person name="Wang S."/>
            <person name="Sekimoto S."/>
            <person name="Aerts A.L."/>
            <person name="Choi C."/>
            <person name="Clum A."/>
            <person name="LaButti K.M."/>
            <person name="Lindquist E.A."/>
            <person name="Yee Ngan C."/>
            <person name="Ohm R.A."/>
            <person name="Salamov A.A."/>
            <person name="Grigoriev I.V."/>
            <person name="Spatafora J.W."/>
            <person name="Berbee M.L."/>
        </authorList>
    </citation>
    <scope>NUCLEOTIDE SEQUENCE [LARGE SCALE GENOMIC DNA]</scope>
    <source>
        <strain evidence="1 2">NRRL 28638</strain>
    </source>
</reference>
<sequence length="70" mass="7942">MFPLLLFPIITPLPSRSLIIQLGQVFASGDVITQLYSPVPYSSFNNIHLTCGDHQPFINLAKIFFVREKH</sequence>
<name>A0A137P8Z0_CONC2</name>
<dbReference type="AlphaFoldDB" id="A0A137P8Z0"/>
<gene>
    <name evidence="1" type="ORF">CONCODRAFT_5818</name>
</gene>
<proteinExistence type="predicted"/>
<evidence type="ECO:0000313" key="1">
    <source>
        <dbReference type="EMBL" id="KXN71477.1"/>
    </source>
</evidence>
<dbReference type="Proteomes" id="UP000070444">
    <property type="component" value="Unassembled WGS sequence"/>
</dbReference>